<reference evidence="9" key="2">
    <citation type="submission" date="2015-01" db="EMBL/GenBank/DDBJ databases">
        <title>Evolutionary Origins and Diversification of the Mycorrhizal Mutualists.</title>
        <authorList>
            <consortium name="DOE Joint Genome Institute"/>
            <consortium name="Mycorrhizal Genomics Consortium"/>
            <person name="Kohler A."/>
            <person name="Kuo A."/>
            <person name="Nagy L.G."/>
            <person name="Floudas D."/>
            <person name="Copeland A."/>
            <person name="Barry K.W."/>
            <person name="Cichocki N."/>
            <person name="Veneault-Fourrey C."/>
            <person name="LaButti K."/>
            <person name="Lindquist E.A."/>
            <person name="Lipzen A."/>
            <person name="Lundell T."/>
            <person name="Morin E."/>
            <person name="Murat C."/>
            <person name="Riley R."/>
            <person name="Ohm R."/>
            <person name="Sun H."/>
            <person name="Tunlid A."/>
            <person name="Henrissat B."/>
            <person name="Grigoriev I.V."/>
            <person name="Hibbett D.S."/>
            <person name="Martin F."/>
        </authorList>
    </citation>
    <scope>NUCLEOTIDE SEQUENCE [LARGE SCALE GENOMIC DNA]</scope>
    <source>
        <strain evidence="9">LaAM-08-1</strain>
    </source>
</reference>
<accession>A0A0C9XML6</accession>
<keyword evidence="9" id="KW-1185">Reference proteome</keyword>
<proteinExistence type="predicted"/>
<evidence type="ECO:0000313" key="8">
    <source>
        <dbReference type="EMBL" id="KIK02774.1"/>
    </source>
</evidence>
<dbReference type="GO" id="GO:0005634">
    <property type="term" value="C:nucleus"/>
    <property type="evidence" value="ECO:0007669"/>
    <property type="project" value="TreeGrafter"/>
</dbReference>
<keyword evidence="2 4" id="KW-0863">Zinc-finger</keyword>
<evidence type="ECO:0000256" key="4">
    <source>
        <dbReference type="PROSITE-ProRule" id="PRU00134"/>
    </source>
</evidence>
<dbReference type="SUPFAM" id="SSF144232">
    <property type="entry name" value="HIT/MYND zinc finger-like"/>
    <property type="match status" value="1"/>
</dbReference>
<keyword evidence="1" id="KW-0479">Metal-binding</keyword>
<evidence type="ECO:0000256" key="3">
    <source>
        <dbReference type="ARBA" id="ARBA00022833"/>
    </source>
</evidence>
<dbReference type="SMART" id="SM00317">
    <property type="entry name" value="SET"/>
    <property type="match status" value="1"/>
</dbReference>
<dbReference type="EMBL" id="KN838588">
    <property type="protein sequence ID" value="KIK02774.1"/>
    <property type="molecule type" value="Genomic_DNA"/>
</dbReference>
<evidence type="ECO:0000256" key="2">
    <source>
        <dbReference type="ARBA" id="ARBA00022771"/>
    </source>
</evidence>
<dbReference type="PANTHER" id="PTHR12197:SF251">
    <property type="entry name" value="EG:BACR7C10.4 PROTEIN"/>
    <property type="match status" value="1"/>
</dbReference>
<gene>
    <name evidence="8" type="ORF">K443DRAFT_677360</name>
</gene>
<evidence type="ECO:0000313" key="9">
    <source>
        <dbReference type="Proteomes" id="UP000054477"/>
    </source>
</evidence>
<dbReference type="Proteomes" id="UP000054477">
    <property type="component" value="Unassembled WGS sequence"/>
</dbReference>
<dbReference type="SUPFAM" id="SSF82199">
    <property type="entry name" value="SET domain"/>
    <property type="match status" value="1"/>
</dbReference>
<feature type="compositionally biased region" description="Low complexity" evidence="5">
    <location>
        <begin position="20"/>
        <end position="42"/>
    </location>
</feature>
<evidence type="ECO:0000259" key="6">
    <source>
        <dbReference type="PROSITE" id="PS50280"/>
    </source>
</evidence>
<keyword evidence="3" id="KW-0862">Zinc</keyword>
<sequence>MSEFSKLKAARKLRETKSYVGSTSHGSVASSSSDVVPTTDSPANISNAETSQAVTTVIETGDLYRSLNSALEVRVSNDEKGRGRGVFSKFLRKPGDVLLSVKPNVAALSIQHLEDYCSSCFGPGSEPLKRCTICKVVFYCDSKCQSVDWTFHKQECVALQRWVSNLSAAAESSSSLLDSSAPLPRVPNDGVRCLARILWRRQKMGDASVWAREIDAMQSHRTSLAKDPNARDSQLHTFLAHSLVRYLGLSSPEELAAFGMQNTADLVDLISRFTTNTFAITSPTLTPLGACVSPSVALINHSCDPNAVIVFPRSAKEGEPLMQVVALKYIGPDEEILTAYIDTTLPTGLRQQALKETYHFVCECPLCSPPPTSPVDWREAMWCPKKCGGVCRVPTEGNSLTRCEKCKAPLKDTDAVLDALRVGQEGLEKAEKVQFSDPAKALQLTTNLIPILISTGLVPASHPLLGLSRLHTSLLIANLSSSPPSAASADEEIQSPQVQAEAAQTRAQEDLDEAVRAATRSSTGLCQILVYGHPVRGVALAELGKLLSVDEPAPKHVVRAGQDTLSASGIPPAAVYPPSGPARLKLAYDTLVRTRGEVMVGFGAVSEGGELGTLVRTAIVDLEKELGAWNTGLRNVREVEMKGGR</sequence>
<dbReference type="InterPro" id="IPR002893">
    <property type="entry name" value="Znf_MYND"/>
</dbReference>
<dbReference type="Pfam" id="PF01753">
    <property type="entry name" value="zf-MYND"/>
    <property type="match status" value="1"/>
</dbReference>
<dbReference type="GO" id="GO:0008270">
    <property type="term" value="F:zinc ion binding"/>
    <property type="evidence" value="ECO:0007669"/>
    <property type="project" value="UniProtKB-KW"/>
</dbReference>
<feature type="domain" description="MYND-type" evidence="7">
    <location>
        <begin position="117"/>
        <end position="156"/>
    </location>
</feature>
<dbReference type="Gene3D" id="1.10.220.160">
    <property type="match status" value="1"/>
</dbReference>
<evidence type="ECO:0000256" key="1">
    <source>
        <dbReference type="ARBA" id="ARBA00022723"/>
    </source>
</evidence>
<dbReference type="HOGENOM" id="CLU_018406_4_1_1"/>
<dbReference type="Gene3D" id="6.10.140.2220">
    <property type="match status" value="1"/>
</dbReference>
<dbReference type="InterPro" id="IPR050869">
    <property type="entry name" value="H3K4_H4K5_MeTrfase"/>
</dbReference>
<dbReference type="InterPro" id="IPR046341">
    <property type="entry name" value="SET_dom_sf"/>
</dbReference>
<protein>
    <recommendedName>
        <fullName evidence="10">SET domain-containing protein</fullName>
    </recommendedName>
</protein>
<dbReference type="Gene3D" id="2.170.270.10">
    <property type="entry name" value="SET domain"/>
    <property type="match status" value="1"/>
</dbReference>
<feature type="domain" description="SET" evidence="6">
    <location>
        <begin position="69"/>
        <end position="341"/>
    </location>
</feature>
<reference evidence="8 9" key="1">
    <citation type="submission" date="2014-04" db="EMBL/GenBank/DDBJ databases">
        <authorList>
            <consortium name="DOE Joint Genome Institute"/>
            <person name="Kuo A."/>
            <person name="Kohler A."/>
            <person name="Nagy L.G."/>
            <person name="Floudas D."/>
            <person name="Copeland A."/>
            <person name="Barry K.W."/>
            <person name="Cichocki N."/>
            <person name="Veneault-Fourrey C."/>
            <person name="LaButti K."/>
            <person name="Lindquist E.A."/>
            <person name="Lipzen A."/>
            <person name="Lundell T."/>
            <person name="Morin E."/>
            <person name="Murat C."/>
            <person name="Sun H."/>
            <person name="Tunlid A."/>
            <person name="Henrissat B."/>
            <person name="Grigoriev I.V."/>
            <person name="Hibbett D.S."/>
            <person name="Martin F."/>
            <person name="Nordberg H.P."/>
            <person name="Cantor M.N."/>
            <person name="Hua S.X."/>
        </authorList>
    </citation>
    <scope>NUCLEOTIDE SEQUENCE [LARGE SCALE GENOMIC DNA]</scope>
    <source>
        <strain evidence="8 9">LaAM-08-1</strain>
    </source>
</reference>
<evidence type="ECO:0000259" key="7">
    <source>
        <dbReference type="PROSITE" id="PS50865"/>
    </source>
</evidence>
<dbReference type="STRING" id="1095629.A0A0C9XML6"/>
<dbReference type="PANTHER" id="PTHR12197">
    <property type="entry name" value="HISTONE-LYSINE N-METHYLTRANSFERASE SMYD"/>
    <property type="match status" value="1"/>
</dbReference>
<dbReference type="PROSITE" id="PS50280">
    <property type="entry name" value="SET"/>
    <property type="match status" value="1"/>
</dbReference>
<name>A0A0C9XML6_9AGAR</name>
<dbReference type="AlphaFoldDB" id="A0A0C9XML6"/>
<feature type="region of interest" description="Disordered" evidence="5">
    <location>
        <begin position="18"/>
        <end position="47"/>
    </location>
</feature>
<dbReference type="InterPro" id="IPR001214">
    <property type="entry name" value="SET_dom"/>
</dbReference>
<organism evidence="8 9">
    <name type="scientific">Laccaria amethystina LaAM-08-1</name>
    <dbReference type="NCBI Taxonomy" id="1095629"/>
    <lineage>
        <taxon>Eukaryota</taxon>
        <taxon>Fungi</taxon>
        <taxon>Dikarya</taxon>
        <taxon>Basidiomycota</taxon>
        <taxon>Agaricomycotina</taxon>
        <taxon>Agaricomycetes</taxon>
        <taxon>Agaricomycetidae</taxon>
        <taxon>Agaricales</taxon>
        <taxon>Agaricineae</taxon>
        <taxon>Hydnangiaceae</taxon>
        <taxon>Laccaria</taxon>
    </lineage>
</organism>
<dbReference type="Pfam" id="PF00856">
    <property type="entry name" value="SET"/>
    <property type="match status" value="1"/>
</dbReference>
<dbReference type="PROSITE" id="PS50865">
    <property type="entry name" value="ZF_MYND_2"/>
    <property type="match status" value="1"/>
</dbReference>
<evidence type="ECO:0008006" key="10">
    <source>
        <dbReference type="Google" id="ProtNLM"/>
    </source>
</evidence>
<dbReference type="OrthoDB" id="265717at2759"/>
<evidence type="ECO:0000256" key="5">
    <source>
        <dbReference type="SAM" id="MobiDB-lite"/>
    </source>
</evidence>